<comment type="caution">
    <text evidence="2">The sequence shown here is derived from an EMBL/GenBank/DDBJ whole genome shotgun (WGS) entry which is preliminary data.</text>
</comment>
<protein>
    <submittedName>
        <fullName evidence="2">DUF4387 domain-containing protein</fullName>
    </submittedName>
</protein>
<evidence type="ECO:0000313" key="2">
    <source>
        <dbReference type="EMBL" id="MBZ5752150.1"/>
    </source>
</evidence>
<dbReference type="Proteomes" id="UP001165287">
    <property type="component" value="Unassembled WGS sequence"/>
</dbReference>
<gene>
    <name evidence="2" type="ORF">K9V48_18310</name>
</gene>
<dbReference type="Pfam" id="PF14330">
    <property type="entry name" value="DUF4387"/>
    <property type="match status" value="1"/>
</dbReference>
<dbReference type="InterPro" id="IPR025496">
    <property type="entry name" value="DUF4387"/>
</dbReference>
<feature type="domain" description="DUF4387" evidence="1">
    <location>
        <begin position="16"/>
        <end position="112"/>
    </location>
</feature>
<sequence>MAQMVAVKEATKLVALKEIAKIIRSKNAGPFEITMDIIFKSVEDYEAVKASDAITKERIAELYNLPVEEVITFVYFDAANAVKATIPRPRAQGSIGETDMHAAQHHAPLLDIMVPSGN</sequence>
<dbReference type="EMBL" id="JAIQUM010000047">
    <property type="protein sequence ID" value="MBZ5752150.1"/>
    <property type="molecule type" value="Genomic_DNA"/>
</dbReference>
<evidence type="ECO:0000259" key="1">
    <source>
        <dbReference type="Pfam" id="PF14330"/>
    </source>
</evidence>
<name>A0ABS7UV11_9BACI</name>
<reference evidence="2" key="1">
    <citation type="submission" date="2024-05" db="EMBL/GenBank/DDBJ databases">
        <title>Metabacillus sp. nov., isolated from the rhizosphere soil of tomato plants.</title>
        <authorList>
            <person name="Ma R."/>
        </authorList>
    </citation>
    <scope>NUCLEOTIDE SEQUENCE</scope>
    <source>
        <strain evidence="2">DBTR6</strain>
    </source>
</reference>
<keyword evidence="3" id="KW-1185">Reference proteome</keyword>
<evidence type="ECO:0000313" key="3">
    <source>
        <dbReference type="Proteomes" id="UP001165287"/>
    </source>
</evidence>
<organism evidence="2 3">
    <name type="scientific">Metabacillus rhizolycopersici</name>
    <dbReference type="NCBI Taxonomy" id="2875709"/>
    <lineage>
        <taxon>Bacteria</taxon>
        <taxon>Bacillati</taxon>
        <taxon>Bacillota</taxon>
        <taxon>Bacilli</taxon>
        <taxon>Bacillales</taxon>
        <taxon>Bacillaceae</taxon>
        <taxon>Metabacillus</taxon>
    </lineage>
</organism>
<proteinExistence type="predicted"/>
<accession>A0ABS7UV11</accession>
<dbReference type="RefSeq" id="WP_224140612.1">
    <property type="nucleotide sequence ID" value="NZ_JAIQUM010000047.1"/>
</dbReference>